<dbReference type="GO" id="GO:0005743">
    <property type="term" value="C:mitochondrial inner membrane"/>
    <property type="evidence" value="ECO:0007669"/>
    <property type="project" value="TreeGrafter"/>
</dbReference>
<evidence type="ECO:0000313" key="3">
    <source>
        <dbReference type="Proteomes" id="UP000655225"/>
    </source>
</evidence>
<evidence type="ECO:0000313" key="2">
    <source>
        <dbReference type="EMBL" id="KAF8393709.1"/>
    </source>
</evidence>
<dbReference type="InterPro" id="IPR018786">
    <property type="entry name" value="Mit_KHE1"/>
</dbReference>
<dbReference type="AlphaFoldDB" id="A0A835DB49"/>
<dbReference type="OrthoDB" id="5562676at2759"/>
<dbReference type="PANTHER" id="PTHR28062:SF1">
    <property type="entry name" value="TRANSMEMBRANE PROTEIN"/>
    <property type="match status" value="1"/>
</dbReference>
<keyword evidence="1" id="KW-0812">Transmembrane</keyword>
<feature type="transmembrane region" description="Helical" evidence="1">
    <location>
        <begin position="165"/>
        <end position="194"/>
    </location>
</feature>
<dbReference type="GO" id="GO:1902600">
    <property type="term" value="P:proton transmembrane transport"/>
    <property type="evidence" value="ECO:0007669"/>
    <property type="project" value="TreeGrafter"/>
</dbReference>
<accession>A0A835DB49</accession>
<comment type="caution">
    <text evidence="2">The sequence shown here is derived from an EMBL/GenBank/DDBJ whole genome shotgun (WGS) entry which is preliminary data.</text>
</comment>
<dbReference type="Proteomes" id="UP000655225">
    <property type="component" value="Unassembled WGS sequence"/>
</dbReference>
<protein>
    <submittedName>
        <fullName evidence="2">Uncharacterized protein</fullName>
    </submittedName>
</protein>
<dbReference type="EMBL" id="JABCRI010000015">
    <property type="protein sequence ID" value="KAF8393709.1"/>
    <property type="molecule type" value="Genomic_DNA"/>
</dbReference>
<keyword evidence="1" id="KW-0472">Membrane</keyword>
<gene>
    <name evidence="2" type="ORF">HHK36_021956</name>
</gene>
<proteinExistence type="predicted"/>
<dbReference type="Pfam" id="PF10173">
    <property type="entry name" value="Mit_KHE1"/>
    <property type="match status" value="1"/>
</dbReference>
<reference evidence="2 3" key="1">
    <citation type="submission" date="2020-04" db="EMBL/GenBank/DDBJ databases">
        <title>Plant Genome Project.</title>
        <authorList>
            <person name="Zhang R.-G."/>
        </authorList>
    </citation>
    <scope>NUCLEOTIDE SEQUENCE [LARGE SCALE GENOMIC DNA]</scope>
    <source>
        <strain evidence="2">YNK0</strain>
        <tissue evidence="2">Leaf</tissue>
    </source>
</reference>
<keyword evidence="1" id="KW-1133">Transmembrane helix</keyword>
<sequence length="296" mass="34026">MKRNNKDEEQEFLRSKEIVRGGLEDFEEHQGLLEALQLAQPRVKFRSKVASNAKSKLEFDEGSKSEGRTIRDRSSLNIEEFIHSCKNFSNMIGGPVWLRNNIDRVGHENVVVDALSGQVDEPHVLALSMPHIDIWVEDTTICDCILPKIMFHYMLFRGTIIHRRYFYGSVSLLPLTTAFAVLPLPNIPFFWILFRTYSHWRALKGSERLLQLVSDYLKVQNSVVANGNYNEITHDDSEHGICSSPCPPWVLQPSEELEKLLHRVDGQDGLSKCAISDICKTYDLNTKDVLKYRNFM</sequence>
<evidence type="ECO:0000256" key="1">
    <source>
        <dbReference type="SAM" id="Phobius"/>
    </source>
</evidence>
<dbReference type="PANTHER" id="PTHR28062">
    <property type="entry name" value="K+-H+ EXCHANGE-LIKE PROTEIN"/>
    <property type="match status" value="1"/>
</dbReference>
<dbReference type="GO" id="GO:0006813">
    <property type="term" value="P:potassium ion transport"/>
    <property type="evidence" value="ECO:0007669"/>
    <property type="project" value="TreeGrafter"/>
</dbReference>
<organism evidence="2 3">
    <name type="scientific">Tetracentron sinense</name>
    <name type="common">Spur-leaf</name>
    <dbReference type="NCBI Taxonomy" id="13715"/>
    <lineage>
        <taxon>Eukaryota</taxon>
        <taxon>Viridiplantae</taxon>
        <taxon>Streptophyta</taxon>
        <taxon>Embryophyta</taxon>
        <taxon>Tracheophyta</taxon>
        <taxon>Spermatophyta</taxon>
        <taxon>Magnoliopsida</taxon>
        <taxon>Trochodendrales</taxon>
        <taxon>Trochodendraceae</taxon>
        <taxon>Tetracentron</taxon>
    </lineage>
</organism>
<keyword evidence="3" id="KW-1185">Reference proteome</keyword>
<name>A0A835DB49_TETSI</name>